<dbReference type="EMBL" id="OP583594">
    <property type="protein sequence ID" value="WAX24202.1"/>
    <property type="molecule type" value="Genomic_DNA"/>
</dbReference>
<feature type="region of interest" description="Disordered" evidence="1">
    <location>
        <begin position="215"/>
        <end position="239"/>
    </location>
</feature>
<organism evidence="2 3">
    <name type="scientific">Xanthomonas phage P4</name>
    <dbReference type="NCBI Taxonomy" id="3003372"/>
    <lineage>
        <taxon>Viruses</taxon>
        <taxon>Duplodnaviria</taxon>
        <taxon>Heunggongvirae</taxon>
        <taxon>Uroviricota</taxon>
        <taxon>Caudoviricetes</taxon>
        <taxon>Autographivirales</taxon>
        <taxon>Autonotataviridae</taxon>
        <taxon>Gujervirinae</taxon>
        <taxon>Pradovirus</taxon>
        <taxon>Pradovirus P4</taxon>
    </lineage>
</organism>
<accession>A0AAF0AG37</accession>
<keyword evidence="3" id="KW-1185">Reference proteome</keyword>
<proteinExistence type="predicted"/>
<evidence type="ECO:0000313" key="3">
    <source>
        <dbReference type="Proteomes" id="UP001210426"/>
    </source>
</evidence>
<dbReference type="Proteomes" id="UP001210426">
    <property type="component" value="Segment"/>
</dbReference>
<protein>
    <submittedName>
        <fullName evidence="2">Uncharacterized protein</fullName>
    </submittedName>
</protein>
<name>A0AAF0AG37_9CAUD</name>
<sequence length="239" mass="26788">MSLTFNQRGDQFVLVLDREQAETLGTLRFLHVAGSSPLYDILAGLPVKDGHEFVVNQNGEELTGMPRPVMLGLHPMRERRTATQGMPRPGWIVQYHQLSNKSWERVMRASALGATEVYTSRNEAYRQLRRRAESMLANSAEYRVVPANTPDGPELDRGYYTAQYWSRSYSRWEECHDGPGFYGRRTFPSVEIAQATIDKFGSIGDVYRVKWHPGTPGSTAAPSNEGVALEPRPTGGNIA</sequence>
<reference evidence="2" key="1">
    <citation type="submission" date="2022-10" db="EMBL/GenBank/DDBJ databases">
        <authorList>
            <person name="Souza D.M."/>
            <person name="Yamada J.K."/>
            <person name="Rosa R.B."/>
            <person name="Janssen L."/>
            <person name="Andrade M."/>
            <person name="Franco R."/>
            <person name="Nagata A.K."/>
            <person name="Ribeiro B.M."/>
        </authorList>
    </citation>
    <scope>NUCLEOTIDE SEQUENCE</scope>
</reference>
<gene>
    <name evidence="2" type="ORF">P4_00044</name>
</gene>
<evidence type="ECO:0000313" key="2">
    <source>
        <dbReference type="EMBL" id="WAX24202.1"/>
    </source>
</evidence>
<evidence type="ECO:0000256" key="1">
    <source>
        <dbReference type="SAM" id="MobiDB-lite"/>
    </source>
</evidence>